<dbReference type="EMBL" id="FXTE01000004">
    <property type="protein sequence ID" value="SMO64398.1"/>
    <property type="molecule type" value="Genomic_DNA"/>
</dbReference>
<name>A0A521CY97_9RHOB</name>
<organism evidence="2 3">
    <name type="scientific">Ruegeria faecimaris</name>
    <dbReference type="NCBI Taxonomy" id="686389"/>
    <lineage>
        <taxon>Bacteria</taxon>
        <taxon>Pseudomonadati</taxon>
        <taxon>Pseudomonadota</taxon>
        <taxon>Alphaproteobacteria</taxon>
        <taxon>Rhodobacterales</taxon>
        <taxon>Roseobacteraceae</taxon>
        <taxon>Ruegeria</taxon>
    </lineage>
</organism>
<feature type="domain" description="RES" evidence="1">
    <location>
        <begin position="8"/>
        <end position="137"/>
    </location>
</feature>
<dbReference type="RefSeq" id="WP_246097225.1">
    <property type="nucleotide sequence ID" value="NZ_FXTE01000004.1"/>
</dbReference>
<protein>
    <submittedName>
        <fullName evidence="2">RES domain-containing protein</fullName>
    </submittedName>
</protein>
<evidence type="ECO:0000313" key="2">
    <source>
        <dbReference type="EMBL" id="SMO64398.1"/>
    </source>
</evidence>
<keyword evidence="3" id="KW-1185">Reference proteome</keyword>
<dbReference type="Proteomes" id="UP000319555">
    <property type="component" value="Unassembled WGS sequence"/>
</dbReference>
<dbReference type="InterPro" id="IPR014914">
    <property type="entry name" value="RES_dom"/>
</dbReference>
<evidence type="ECO:0000313" key="3">
    <source>
        <dbReference type="Proteomes" id="UP000319555"/>
    </source>
</evidence>
<sequence>MIEFSGPIWRILFLSQIDAPLAPARAPEGRFHYTGQFALYSSLSAEGAEVAIKRYVCPSDPPRILQKCRITGARLVDLRGRSEASVVWQDIHEKEGASPTWLFSDDARAKGADGLLYSSRSRPELSHAVLFSTSPEVVCLDGDPHPWLPGHRGFA</sequence>
<proteinExistence type="predicted"/>
<dbReference type="Pfam" id="PF08808">
    <property type="entry name" value="RES"/>
    <property type="match status" value="1"/>
</dbReference>
<accession>A0A521CY97</accession>
<reference evidence="2 3" key="1">
    <citation type="submission" date="2017-05" db="EMBL/GenBank/DDBJ databases">
        <authorList>
            <person name="Varghese N."/>
            <person name="Submissions S."/>
        </authorList>
    </citation>
    <scope>NUCLEOTIDE SEQUENCE [LARGE SCALE GENOMIC DNA]</scope>
    <source>
        <strain evidence="2 3">DSM 28009</strain>
    </source>
</reference>
<evidence type="ECO:0000259" key="1">
    <source>
        <dbReference type="Pfam" id="PF08808"/>
    </source>
</evidence>
<dbReference type="AlphaFoldDB" id="A0A521CY97"/>
<gene>
    <name evidence="2" type="ORF">SAMN06265380_10450</name>
</gene>